<gene>
    <name evidence="1" type="ORF">GIB67_028076</name>
</gene>
<keyword evidence="2" id="KW-1185">Reference proteome</keyword>
<dbReference type="Proteomes" id="UP000541444">
    <property type="component" value="Unassembled WGS sequence"/>
</dbReference>
<reference evidence="1 2" key="1">
    <citation type="journal article" date="2020" name="IScience">
        <title>Genome Sequencing of the Endangered Kingdonia uniflora (Circaeasteraceae, Ranunculales) Reveals Potential Mechanisms of Evolutionary Specialization.</title>
        <authorList>
            <person name="Sun Y."/>
            <person name="Deng T."/>
            <person name="Zhang A."/>
            <person name="Moore M.J."/>
            <person name="Landis J.B."/>
            <person name="Lin N."/>
            <person name="Zhang H."/>
            <person name="Zhang X."/>
            <person name="Huang J."/>
            <person name="Zhang X."/>
            <person name="Sun H."/>
            <person name="Wang H."/>
        </authorList>
    </citation>
    <scope>NUCLEOTIDE SEQUENCE [LARGE SCALE GENOMIC DNA]</scope>
    <source>
        <strain evidence="1">TB1705</strain>
        <tissue evidence="1">Leaf</tissue>
    </source>
</reference>
<proteinExistence type="predicted"/>
<dbReference type="AlphaFoldDB" id="A0A7J7L182"/>
<dbReference type="OrthoDB" id="1627850at2759"/>
<organism evidence="1 2">
    <name type="scientific">Kingdonia uniflora</name>
    <dbReference type="NCBI Taxonomy" id="39325"/>
    <lineage>
        <taxon>Eukaryota</taxon>
        <taxon>Viridiplantae</taxon>
        <taxon>Streptophyta</taxon>
        <taxon>Embryophyta</taxon>
        <taxon>Tracheophyta</taxon>
        <taxon>Spermatophyta</taxon>
        <taxon>Magnoliopsida</taxon>
        <taxon>Ranunculales</taxon>
        <taxon>Circaeasteraceae</taxon>
        <taxon>Kingdonia</taxon>
    </lineage>
</organism>
<evidence type="ECO:0000313" key="2">
    <source>
        <dbReference type="Proteomes" id="UP000541444"/>
    </source>
</evidence>
<sequence length="151" mass="16612">MKLPVALASSGFHNDNILMAQTFPREMINVFSHIVTVNAQEASVNRSRDLSSNQHQLLHGDSSGILMARPLNPRGKWENENQIFAQNHAFAIAELVEEGSNVYQPPAVTISIPGTRSCGRKAITSRVRRARITEGIKALQDILPNSVEVIS</sequence>
<dbReference type="EMBL" id="JACGCM010002722">
    <property type="protein sequence ID" value="KAF6136386.1"/>
    <property type="molecule type" value="Genomic_DNA"/>
</dbReference>
<accession>A0A7J7L182</accession>
<comment type="caution">
    <text evidence="1">The sequence shown here is derived from an EMBL/GenBank/DDBJ whole genome shotgun (WGS) entry which is preliminary data.</text>
</comment>
<name>A0A7J7L182_9MAGN</name>
<protein>
    <submittedName>
        <fullName evidence="1">Uncharacterized protein</fullName>
    </submittedName>
</protein>
<evidence type="ECO:0000313" key="1">
    <source>
        <dbReference type="EMBL" id="KAF6136386.1"/>
    </source>
</evidence>